<reference evidence="5" key="1">
    <citation type="submission" date="2016-10" db="EMBL/GenBank/DDBJ databases">
        <authorList>
            <person name="Varghese N."/>
            <person name="Submissions S."/>
        </authorList>
    </citation>
    <scope>NUCLEOTIDE SEQUENCE [LARGE SCALE GENOMIC DNA]</scope>
    <source>
        <strain evidence="5">Nm76</strain>
    </source>
</reference>
<dbReference type="STRING" id="42354.SAMN05216333_10376"/>
<dbReference type="Proteomes" id="UP000198814">
    <property type="component" value="Unassembled WGS sequence"/>
</dbReference>
<dbReference type="Pfam" id="PF03960">
    <property type="entry name" value="ArsC"/>
    <property type="match status" value="1"/>
</dbReference>
<comment type="similarity">
    <text evidence="1 3">Belongs to the ArsC family.</text>
</comment>
<sequence length="114" mass="12982">MSDKIVIYQKPTCSKCRETLSLLKESGEEFESINYYEVPLTADKLRELIQKLNLPVRDILRKDESAARDLSAASDDEILAAMVRNPDLIQRPIVVRGNQAKLCRPPENVLELLK</sequence>
<dbReference type="CDD" id="cd03034">
    <property type="entry name" value="ArsC_ArsC"/>
    <property type="match status" value="1"/>
</dbReference>
<evidence type="ECO:0000313" key="5">
    <source>
        <dbReference type="Proteomes" id="UP000198814"/>
    </source>
</evidence>
<protein>
    <submittedName>
        <fullName evidence="4">Arsenate reductase</fullName>
    </submittedName>
</protein>
<dbReference type="PANTHER" id="PTHR30041:SF4">
    <property type="entry name" value="ARSENATE REDUCTASE"/>
    <property type="match status" value="1"/>
</dbReference>
<evidence type="ECO:0000313" key="4">
    <source>
        <dbReference type="EMBL" id="SEO00743.1"/>
    </source>
</evidence>
<evidence type="ECO:0000256" key="2">
    <source>
        <dbReference type="ARBA" id="ARBA00023002"/>
    </source>
</evidence>
<gene>
    <name evidence="4" type="ORF">SAMN05216333_10376</name>
</gene>
<organism evidence="4 5">
    <name type="scientific">Nitrosomonas oligotropha</name>
    <dbReference type="NCBI Taxonomy" id="42354"/>
    <lineage>
        <taxon>Bacteria</taxon>
        <taxon>Pseudomonadati</taxon>
        <taxon>Pseudomonadota</taxon>
        <taxon>Betaproteobacteria</taxon>
        <taxon>Nitrosomonadales</taxon>
        <taxon>Nitrosomonadaceae</taxon>
        <taxon>Nitrosomonas</taxon>
    </lineage>
</organism>
<evidence type="ECO:0000256" key="3">
    <source>
        <dbReference type="PROSITE-ProRule" id="PRU01282"/>
    </source>
</evidence>
<dbReference type="InterPro" id="IPR006660">
    <property type="entry name" value="Arsenate_reductase-like"/>
</dbReference>
<dbReference type="PROSITE" id="PS51353">
    <property type="entry name" value="ARSC"/>
    <property type="match status" value="1"/>
</dbReference>
<dbReference type="InterPro" id="IPR036249">
    <property type="entry name" value="Thioredoxin-like_sf"/>
</dbReference>
<proteinExistence type="inferred from homology"/>
<dbReference type="EMBL" id="FODO01000003">
    <property type="protein sequence ID" value="SEO00743.1"/>
    <property type="molecule type" value="Genomic_DNA"/>
</dbReference>
<name>A0A1H8L6K1_9PROT</name>
<dbReference type="PROSITE" id="PS51354">
    <property type="entry name" value="GLUTAREDOXIN_2"/>
    <property type="match status" value="1"/>
</dbReference>
<dbReference type="PANTHER" id="PTHR30041">
    <property type="entry name" value="ARSENATE REDUCTASE"/>
    <property type="match status" value="1"/>
</dbReference>
<evidence type="ECO:0000256" key="1">
    <source>
        <dbReference type="ARBA" id="ARBA00007198"/>
    </source>
</evidence>
<accession>A0A1H8L6K1</accession>
<dbReference type="AlphaFoldDB" id="A0A1H8L6K1"/>
<keyword evidence="2" id="KW-0560">Oxidoreductase</keyword>
<keyword evidence="5" id="KW-1185">Reference proteome</keyword>
<dbReference type="SUPFAM" id="SSF52833">
    <property type="entry name" value="Thioredoxin-like"/>
    <property type="match status" value="1"/>
</dbReference>
<dbReference type="OrthoDB" id="9790554at2"/>
<dbReference type="Gene3D" id="3.40.30.10">
    <property type="entry name" value="Glutaredoxin"/>
    <property type="match status" value="1"/>
</dbReference>
<dbReference type="GO" id="GO:0008794">
    <property type="term" value="F:arsenate reductase (glutaredoxin) activity"/>
    <property type="evidence" value="ECO:0007669"/>
    <property type="project" value="InterPro"/>
</dbReference>
<dbReference type="RefSeq" id="WP_090315496.1">
    <property type="nucleotide sequence ID" value="NZ_FNOE01000002.1"/>
</dbReference>
<dbReference type="InterPro" id="IPR006659">
    <property type="entry name" value="Arsenate_reductase"/>
</dbReference>